<evidence type="ECO:0000259" key="4">
    <source>
        <dbReference type="SMART" id="SM00646"/>
    </source>
</evidence>
<feature type="compositionally biased region" description="Low complexity" evidence="2">
    <location>
        <begin position="44"/>
        <end position="57"/>
    </location>
</feature>
<feature type="domain" description="MurNAc-LAA" evidence="4">
    <location>
        <begin position="161"/>
        <end position="291"/>
    </location>
</feature>
<organism evidence="5">
    <name type="scientific">uncultured Acidimicrobiales bacterium</name>
    <dbReference type="NCBI Taxonomy" id="310071"/>
    <lineage>
        <taxon>Bacteria</taxon>
        <taxon>Bacillati</taxon>
        <taxon>Actinomycetota</taxon>
        <taxon>Acidimicrobiia</taxon>
        <taxon>Acidimicrobiales</taxon>
        <taxon>environmental samples</taxon>
    </lineage>
</organism>
<dbReference type="PROSITE" id="PS51257">
    <property type="entry name" value="PROKAR_LIPOPROTEIN"/>
    <property type="match status" value="1"/>
</dbReference>
<dbReference type="GO" id="GO:0009253">
    <property type="term" value="P:peptidoglycan catabolic process"/>
    <property type="evidence" value="ECO:0007669"/>
    <property type="project" value="InterPro"/>
</dbReference>
<feature type="region of interest" description="Disordered" evidence="2">
    <location>
        <begin position="304"/>
        <end position="327"/>
    </location>
</feature>
<feature type="chain" id="PRO_5038635778" evidence="3">
    <location>
        <begin position="19"/>
        <end position="327"/>
    </location>
</feature>
<name>A0A6J4HED9_9ACTN</name>
<accession>A0A6J4HED9</accession>
<dbReference type="PANTHER" id="PTHR30404:SF0">
    <property type="entry name" value="N-ACETYLMURAMOYL-L-ALANINE AMIDASE AMIC"/>
    <property type="match status" value="1"/>
</dbReference>
<evidence type="ECO:0000256" key="3">
    <source>
        <dbReference type="SAM" id="SignalP"/>
    </source>
</evidence>
<dbReference type="SMART" id="SM00646">
    <property type="entry name" value="Ami_3"/>
    <property type="match status" value="1"/>
</dbReference>
<dbReference type="Gene3D" id="3.40.630.40">
    <property type="entry name" value="Zn-dependent exopeptidases"/>
    <property type="match status" value="1"/>
</dbReference>
<keyword evidence="1 5" id="KW-0378">Hydrolase</keyword>
<dbReference type="PANTHER" id="PTHR30404">
    <property type="entry name" value="N-ACETYLMURAMOYL-L-ALANINE AMIDASE"/>
    <property type="match status" value="1"/>
</dbReference>
<proteinExistence type="predicted"/>
<reference evidence="5" key="1">
    <citation type="submission" date="2020-02" db="EMBL/GenBank/DDBJ databases">
        <authorList>
            <person name="Meier V. D."/>
        </authorList>
    </citation>
    <scope>NUCLEOTIDE SEQUENCE</scope>
    <source>
        <strain evidence="5">AVDCRST_MAG76</strain>
    </source>
</reference>
<dbReference type="EMBL" id="CADCSZ010000044">
    <property type="protein sequence ID" value="CAA9222061.1"/>
    <property type="molecule type" value="Genomic_DNA"/>
</dbReference>
<dbReference type="GO" id="GO:0008745">
    <property type="term" value="F:N-acetylmuramoyl-L-alanine amidase activity"/>
    <property type="evidence" value="ECO:0007669"/>
    <property type="project" value="UniProtKB-EC"/>
</dbReference>
<protein>
    <submittedName>
        <fullName evidence="5">N-acetylmuramoyl-L-alanine amidase</fullName>
        <ecNumber evidence="5">3.5.1.28</ecNumber>
    </submittedName>
</protein>
<sequence length="327" mass="33855">MRRATPLALLLAVGCLLASCSDSREPPSGNRLEPLAEPAVDGQGVEPVEPAPPLAEGGPRLIVSNKGVVLPVLGPAGDAFRVVTPCGNEVAASGTPLTSIDVVIDPGHGGEETGAVGPGGLREKDLNLVVAAHAARSLQAQDVSVLLTRRADYRMTLAARGLVVEAIRPKVFVSIHHNAGATQPSPVGPGTEVYHQHASAESKRLSGLVYEDVKGYLAKARNVAWVAAERPGVVARVGASGNDYYGVLRRTQGTPAALIESAFISNRAEEALLQRRDVQKAEGEAIARGIVRYLRSPEPGSGFVAPFSSSAPAGRGGGAKSCQDPTL</sequence>
<dbReference type="InterPro" id="IPR002508">
    <property type="entry name" value="MurNAc-LAA_cat"/>
</dbReference>
<evidence type="ECO:0000256" key="2">
    <source>
        <dbReference type="SAM" id="MobiDB-lite"/>
    </source>
</evidence>
<feature type="signal peptide" evidence="3">
    <location>
        <begin position="1"/>
        <end position="18"/>
    </location>
</feature>
<dbReference type="CDD" id="cd02696">
    <property type="entry name" value="MurNAc-LAA"/>
    <property type="match status" value="1"/>
</dbReference>
<dbReference type="SUPFAM" id="SSF53187">
    <property type="entry name" value="Zn-dependent exopeptidases"/>
    <property type="match status" value="1"/>
</dbReference>
<feature type="region of interest" description="Disordered" evidence="2">
    <location>
        <begin position="22"/>
        <end position="57"/>
    </location>
</feature>
<evidence type="ECO:0000256" key="1">
    <source>
        <dbReference type="ARBA" id="ARBA00022801"/>
    </source>
</evidence>
<dbReference type="Pfam" id="PF01520">
    <property type="entry name" value="Amidase_3"/>
    <property type="match status" value="1"/>
</dbReference>
<dbReference type="EC" id="3.5.1.28" evidence="5"/>
<dbReference type="AlphaFoldDB" id="A0A6J4HED9"/>
<dbReference type="GO" id="GO:0030288">
    <property type="term" value="C:outer membrane-bounded periplasmic space"/>
    <property type="evidence" value="ECO:0007669"/>
    <property type="project" value="TreeGrafter"/>
</dbReference>
<gene>
    <name evidence="5" type="ORF">AVDCRST_MAG76-754</name>
</gene>
<evidence type="ECO:0000313" key="5">
    <source>
        <dbReference type="EMBL" id="CAA9222061.1"/>
    </source>
</evidence>
<dbReference type="InterPro" id="IPR050695">
    <property type="entry name" value="N-acetylmuramoyl_amidase_3"/>
</dbReference>
<keyword evidence="3" id="KW-0732">Signal</keyword>